<evidence type="ECO:0008006" key="4">
    <source>
        <dbReference type="Google" id="ProtNLM"/>
    </source>
</evidence>
<evidence type="ECO:0000313" key="3">
    <source>
        <dbReference type="Proteomes" id="UP000316008"/>
    </source>
</evidence>
<protein>
    <recommendedName>
        <fullName evidence="4">YcxB family protein</fullName>
    </recommendedName>
</protein>
<sequence>MDILIKNQAASQSITEQIQIRTKLYIRKTRNLLLIGFGIALLLIVSEIFSFNSYSMIRMGKNQVYSNFHLMGGLGMGLAIVFGYLAIRVSKLKKHVLSEGKSMADQFHSKNEFEIHINEQEVVFSSHILFQKINWSLFKSYTLYENYLFLNFENQPLHGISIDKRLLSDAEFQAIRRIATHRLKKV</sequence>
<dbReference type="Proteomes" id="UP000316008">
    <property type="component" value="Unassembled WGS sequence"/>
</dbReference>
<comment type="caution">
    <text evidence="2">The sequence shown here is derived from an EMBL/GenBank/DDBJ whole genome shotgun (WGS) entry which is preliminary data.</text>
</comment>
<gene>
    <name evidence="2" type="ORF">FO442_10510</name>
</gene>
<keyword evidence="1" id="KW-0812">Transmembrane</keyword>
<feature type="transmembrane region" description="Helical" evidence="1">
    <location>
        <begin position="31"/>
        <end position="49"/>
    </location>
</feature>
<dbReference type="RefSeq" id="WP_144333138.1">
    <property type="nucleotide sequence ID" value="NZ_VLPL01000004.1"/>
</dbReference>
<feature type="transmembrane region" description="Helical" evidence="1">
    <location>
        <begin position="69"/>
        <end position="87"/>
    </location>
</feature>
<accession>A0A556MYZ8</accession>
<dbReference type="AlphaFoldDB" id="A0A556MYZ8"/>
<reference evidence="2 3" key="1">
    <citation type="submission" date="2019-07" db="EMBL/GenBank/DDBJ databases">
        <authorList>
            <person name="Huq M.A."/>
        </authorList>
    </citation>
    <scope>NUCLEOTIDE SEQUENCE [LARGE SCALE GENOMIC DNA]</scope>
    <source>
        <strain evidence="2 3">MAH-3</strain>
    </source>
</reference>
<keyword evidence="1" id="KW-0472">Membrane</keyword>
<organism evidence="2 3">
    <name type="scientific">Fluviicola chungangensis</name>
    <dbReference type="NCBI Taxonomy" id="2597671"/>
    <lineage>
        <taxon>Bacteria</taxon>
        <taxon>Pseudomonadati</taxon>
        <taxon>Bacteroidota</taxon>
        <taxon>Flavobacteriia</taxon>
        <taxon>Flavobacteriales</taxon>
        <taxon>Crocinitomicaceae</taxon>
        <taxon>Fluviicola</taxon>
    </lineage>
</organism>
<evidence type="ECO:0000256" key="1">
    <source>
        <dbReference type="SAM" id="Phobius"/>
    </source>
</evidence>
<evidence type="ECO:0000313" key="2">
    <source>
        <dbReference type="EMBL" id="TSJ45019.1"/>
    </source>
</evidence>
<proteinExistence type="predicted"/>
<name>A0A556MYZ8_9FLAO</name>
<keyword evidence="1" id="KW-1133">Transmembrane helix</keyword>
<keyword evidence="3" id="KW-1185">Reference proteome</keyword>
<dbReference type="EMBL" id="VLPL01000004">
    <property type="protein sequence ID" value="TSJ45019.1"/>
    <property type="molecule type" value="Genomic_DNA"/>
</dbReference>